<name>A0A8S5L7C1_9CAUD</name>
<accession>A0A8S5L7C1</accession>
<dbReference type="InterPro" id="IPR017686">
    <property type="entry name" value="Phg/plasmid-like_prot"/>
</dbReference>
<dbReference type="InterPro" id="IPR026325">
    <property type="entry name" value="DUF932"/>
</dbReference>
<proteinExistence type="predicted"/>
<dbReference type="EMBL" id="BK014649">
    <property type="protein sequence ID" value="DAD65807.1"/>
    <property type="molecule type" value="Genomic_DNA"/>
</dbReference>
<sequence>MAANIEFNSQKNSYSFYSLKEVPWHSLGTVVEEAKTPDEIIRIANMDYQVDLAPMFASFIPNGTKHVIQENDHFACHMSDGNVINIPKKGTRVDSVFATYRTDNYDILGTVGNRYEPVQNTEAMEFIYQVCKSQMVINPNDVIIQTAGVLGIGERIFVTAKLPTYEIAKDEMEKYILFTTSHDGSGSIQACFTDIRVVCNNTLNAALHHCKNMVRFKHTKNVKSNLAYGAQMMRESLKYSEEAKMILEAAENFNVNDNIIMDYITDLVCDANQKAIIAKAGGIKNVPFDNEAISTRKRNQIDAMRNYVEKGPGQETHRGTMLWLYNGITSYINNGITYKDELNKFDSITQGNSFKLGQTAFNKLVQRISA</sequence>
<protein>
    <submittedName>
        <fullName evidence="1">Uncharacterized protein</fullName>
    </submittedName>
</protein>
<reference evidence="1" key="1">
    <citation type="journal article" date="2021" name="Proc. Natl. Acad. Sci. U.S.A.">
        <title>A Catalog of Tens of Thousands of Viruses from Human Metagenomes Reveals Hidden Associations with Chronic Diseases.</title>
        <authorList>
            <person name="Tisza M.J."/>
            <person name="Buck C.B."/>
        </authorList>
    </citation>
    <scope>NUCLEOTIDE SEQUENCE</scope>
    <source>
        <strain evidence="1">Ctt4r3</strain>
    </source>
</reference>
<evidence type="ECO:0000313" key="1">
    <source>
        <dbReference type="EMBL" id="DAD65807.1"/>
    </source>
</evidence>
<dbReference type="NCBIfam" id="TIGR03299">
    <property type="entry name" value="LGT_TIGR03299"/>
    <property type="match status" value="1"/>
</dbReference>
<organism evidence="1">
    <name type="scientific">CrAss-like virus sp. ctt4r3</name>
    <dbReference type="NCBI Taxonomy" id="2823619"/>
    <lineage>
        <taxon>Viruses</taxon>
        <taxon>Duplodnaviria</taxon>
        <taxon>Heunggongvirae</taxon>
        <taxon>Uroviricota</taxon>
        <taxon>Caudoviricetes</taxon>
        <taxon>Crassvirales</taxon>
    </lineage>
</organism>
<dbReference type="Pfam" id="PF06067">
    <property type="entry name" value="DUF932"/>
    <property type="match status" value="1"/>
</dbReference>